<evidence type="ECO:0000259" key="9">
    <source>
        <dbReference type="PROSITE" id="PS50093"/>
    </source>
</evidence>
<evidence type="ECO:0000256" key="1">
    <source>
        <dbReference type="ARBA" id="ARBA00011073"/>
    </source>
</evidence>
<dbReference type="GO" id="GO:0006508">
    <property type="term" value="P:proteolysis"/>
    <property type="evidence" value="ECO:0007669"/>
    <property type="project" value="UniProtKB-KW"/>
</dbReference>
<feature type="active site" description="Charge relay system" evidence="6">
    <location>
        <position position="133"/>
    </location>
</feature>
<sequence length="581" mass="60680">MKLMHFIGILAASMLSFAALAQPVTPTERYIVALKSDVLMPAQVASEIAKSTNGRIDYIYRTAFNGFSISIPPNAASRLSNDPRIRFIEKDIKVTAIAQTIPTGVQRIFPNIGGLSINSIDDFRVDADVAVLDTGIDLAHPDLNVVGDVNCLSTTGKGAPWKQTYICNTGGDDDHYHGTHVAGSIGALDNDFGVVGVAPGVRLWAVKILDASGSGSIAGIVAGIDWVVDQGKIEIINMSLGGSGTSLAMNEAIQNAYDAGILTVVAAGNSNMDASGFTPANAPFALTVSALADFDGYPGGSGIFSCYDDLDDTLASFSNWNNVTASPVINIAAPGVCITSTYPGGGYAILSGTSMASPHVAGAAALLASQDNSSITNPAQLYWNLLTFSGNFDWTDDSGDNYQEPLLDISSSNFTPVLVSTTSSNNPPVATYTYSCSELSCNFDASDSLDNDGIITSYIWNFGDGSNNQQSVTTTHTFSEEGMYSVTLTVMDNLGSSNSMTQSIDVATGSSSTSLSTVSINNGSTWTAIVADSNGSYLTGEWSTGASCLNQAQCELSGIAKKQSVVVFTSSFGEQIEVLKP</sequence>
<gene>
    <name evidence="10" type="ORF">EES38_05095</name>
</gene>
<dbReference type="InterPro" id="IPR035986">
    <property type="entry name" value="PKD_dom_sf"/>
</dbReference>
<dbReference type="PROSITE" id="PS51892">
    <property type="entry name" value="SUBTILASE"/>
    <property type="match status" value="1"/>
</dbReference>
<dbReference type="InterPro" id="IPR037045">
    <property type="entry name" value="S8pro/Inhibitor_I9_sf"/>
</dbReference>
<keyword evidence="2 6" id="KW-0645">Protease</keyword>
<accession>A0A3N9TJE2</accession>
<dbReference type="InterPro" id="IPR000601">
    <property type="entry name" value="PKD_dom"/>
</dbReference>
<name>A0A3N9TJE2_9VIBR</name>
<dbReference type="InterPro" id="IPR034202">
    <property type="entry name" value="Subtilisin_Carlsberg-like"/>
</dbReference>
<dbReference type="InterPro" id="IPR013783">
    <property type="entry name" value="Ig-like_fold"/>
</dbReference>
<dbReference type="SUPFAM" id="SSF54897">
    <property type="entry name" value="Protease propeptides/inhibitors"/>
    <property type="match status" value="1"/>
</dbReference>
<dbReference type="PRINTS" id="PR00723">
    <property type="entry name" value="SUBTILISIN"/>
</dbReference>
<dbReference type="OrthoDB" id="9790784at2"/>
<feature type="chain" id="PRO_5018274979" evidence="8">
    <location>
        <begin position="22"/>
        <end position="581"/>
    </location>
</feature>
<dbReference type="EMBL" id="RJVQ01000002">
    <property type="protein sequence ID" value="RQW63983.1"/>
    <property type="molecule type" value="Genomic_DNA"/>
</dbReference>
<feature type="domain" description="PKD" evidence="9">
    <location>
        <begin position="424"/>
        <end position="513"/>
    </location>
</feature>
<proteinExistence type="inferred from homology"/>
<dbReference type="Gene3D" id="3.40.50.200">
    <property type="entry name" value="Peptidase S8/S53 domain"/>
    <property type="match status" value="1"/>
</dbReference>
<protein>
    <submittedName>
        <fullName evidence="10">PKD domain-containing protein</fullName>
    </submittedName>
</protein>
<evidence type="ECO:0000256" key="4">
    <source>
        <dbReference type="ARBA" id="ARBA00022801"/>
    </source>
</evidence>
<comment type="similarity">
    <text evidence="1 6 7">Belongs to the peptidase S8 family.</text>
</comment>
<keyword evidence="5 6" id="KW-0720">Serine protease</keyword>
<dbReference type="Gene3D" id="3.30.70.80">
    <property type="entry name" value="Peptidase S8 propeptide/proteinase inhibitor I9"/>
    <property type="match status" value="1"/>
</dbReference>
<evidence type="ECO:0000256" key="6">
    <source>
        <dbReference type="PROSITE-ProRule" id="PRU01240"/>
    </source>
</evidence>
<dbReference type="PANTHER" id="PTHR43806:SF11">
    <property type="entry name" value="CEREVISIN-RELATED"/>
    <property type="match status" value="1"/>
</dbReference>
<dbReference type="GO" id="GO:0004252">
    <property type="term" value="F:serine-type endopeptidase activity"/>
    <property type="evidence" value="ECO:0007669"/>
    <property type="project" value="UniProtKB-UniRule"/>
</dbReference>
<dbReference type="SMART" id="SM00089">
    <property type="entry name" value="PKD"/>
    <property type="match status" value="1"/>
</dbReference>
<dbReference type="Pfam" id="PF00082">
    <property type="entry name" value="Peptidase_S8"/>
    <property type="match status" value="1"/>
</dbReference>
<dbReference type="InterPro" id="IPR050131">
    <property type="entry name" value="Peptidase_S8_subtilisin-like"/>
</dbReference>
<dbReference type="AlphaFoldDB" id="A0A3N9TJE2"/>
<dbReference type="InterPro" id="IPR010259">
    <property type="entry name" value="S8pro/Inhibitor_I9"/>
</dbReference>
<dbReference type="CDD" id="cd00146">
    <property type="entry name" value="PKD"/>
    <property type="match status" value="1"/>
</dbReference>
<dbReference type="InterPro" id="IPR022398">
    <property type="entry name" value="Peptidase_S8_His-AS"/>
</dbReference>
<dbReference type="InterPro" id="IPR023827">
    <property type="entry name" value="Peptidase_S8_Asp-AS"/>
</dbReference>
<dbReference type="SUPFAM" id="SSF49299">
    <property type="entry name" value="PKD domain"/>
    <property type="match status" value="1"/>
</dbReference>
<dbReference type="RefSeq" id="WP_124936105.1">
    <property type="nucleotide sequence ID" value="NZ_RJVQ01000002.1"/>
</dbReference>
<dbReference type="Pfam" id="PF18911">
    <property type="entry name" value="PKD_4"/>
    <property type="match status" value="1"/>
</dbReference>
<dbReference type="PANTHER" id="PTHR43806">
    <property type="entry name" value="PEPTIDASE S8"/>
    <property type="match status" value="1"/>
</dbReference>
<dbReference type="InterPro" id="IPR023828">
    <property type="entry name" value="Peptidase_S8_Ser-AS"/>
</dbReference>
<dbReference type="GO" id="GO:0046872">
    <property type="term" value="F:metal ion binding"/>
    <property type="evidence" value="ECO:0007669"/>
    <property type="project" value="UniProtKB-KW"/>
</dbReference>
<keyword evidence="3" id="KW-0479">Metal-binding</keyword>
<evidence type="ECO:0000256" key="8">
    <source>
        <dbReference type="SAM" id="SignalP"/>
    </source>
</evidence>
<evidence type="ECO:0000313" key="11">
    <source>
        <dbReference type="Proteomes" id="UP000281112"/>
    </source>
</evidence>
<comment type="caution">
    <text evidence="10">The sequence shown here is derived from an EMBL/GenBank/DDBJ whole genome shotgun (WGS) entry which is preliminary data.</text>
</comment>
<dbReference type="GO" id="GO:0005615">
    <property type="term" value="C:extracellular space"/>
    <property type="evidence" value="ECO:0007669"/>
    <property type="project" value="TreeGrafter"/>
</dbReference>
<dbReference type="Proteomes" id="UP000281112">
    <property type="component" value="Unassembled WGS sequence"/>
</dbReference>
<dbReference type="PROSITE" id="PS50093">
    <property type="entry name" value="PKD"/>
    <property type="match status" value="1"/>
</dbReference>
<dbReference type="Gene3D" id="2.60.40.10">
    <property type="entry name" value="Immunoglobulins"/>
    <property type="match status" value="1"/>
</dbReference>
<evidence type="ECO:0000256" key="2">
    <source>
        <dbReference type="ARBA" id="ARBA00022670"/>
    </source>
</evidence>
<dbReference type="PROSITE" id="PS00138">
    <property type="entry name" value="SUBTILASE_SER"/>
    <property type="match status" value="1"/>
</dbReference>
<dbReference type="InterPro" id="IPR036852">
    <property type="entry name" value="Peptidase_S8/S53_dom_sf"/>
</dbReference>
<dbReference type="InterPro" id="IPR015500">
    <property type="entry name" value="Peptidase_S8_subtilisin-rel"/>
</dbReference>
<feature type="active site" description="Charge relay system" evidence="6">
    <location>
        <position position="177"/>
    </location>
</feature>
<feature type="signal peptide" evidence="8">
    <location>
        <begin position="1"/>
        <end position="21"/>
    </location>
</feature>
<evidence type="ECO:0000256" key="7">
    <source>
        <dbReference type="RuleBase" id="RU003355"/>
    </source>
</evidence>
<dbReference type="PROSITE" id="PS00137">
    <property type="entry name" value="SUBTILASE_HIS"/>
    <property type="match status" value="1"/>
</dbReference>
<evidence type="ECO:0000256" key="3">
    <source>
        <dbReference type="ARBA" id="ARBA00022723"/>
    </source>
</evidence>
<reference evidence="10 11" key="1">
    <citation type="submission" date="2018-11" db="EMBL/GenBank/DDBJ databases">
        <title>Vibrio LJC006 sp. nov., isolated from seawater during the bloom of the enteromorpha.</title>
        <authorList>
            <person name="Liang J."/>
        </authorList>
    </citation>
    <scope>NUCLEOTIDE SEQUENCE [LARGE SCALE GENOMIC DNA]</scope>
    <source>
        <strain evidence="10 11">LJC006</strain>
    </source>
</reference>
<dbReference type="PROSITE" id="PS00136">
    <property type="entry name" value="SUBTILASE_ASP"/>
    <property type="match status" value="1"/>
</dbReference>
<keyword evidence="4 6" id="KW-0378">Hydrolase</keyword>
<evidence type="ECO:0000313" key="10">
    <source>
        <dbReference type="EMBL" id="RQW63983.1"/>
    </source>
</evidence>
<feature type="active site" description="Charge relay system" evidence="6">
    <location>
        <position position="354"/>
    </location>
</feature>
<dbReference type="Pfam" id="PF05922">
    <property type="entry name" value="Inhibitor_I9"/>
    <property type="match status" value="1"/>
</dbReference>
<dbReference type="CDD" id="cd07477">
    <property type="entry name" value="Peptidases_S8_Subtilisin_subset"/>
    <property type="match status" value="1"/>
</dbReference>
<dbReference type="InterPro" id="IPR022409">
    <property type="entry name" value="PKD/Chitinase_dom"/>
</dbReference>
<keyword evidence="8" id="KW-0732">Signal</keyword>
<dbReference type="SUPFAM" id="SSF52743">
    <property type="entry name" value="Subtilisin-like"/>
    <property type="match status" value="1"/>
</dbReference>
<evidence type="ECO:0000256" key="5">
    <source>
        <dbReference type="ARBA" id="ARBA00022825"/>
    </source>
</evidence>
<organism evidence="10 11">
    <name type="scientific">Vibrio viridaestus</name>
    <dbReference type="NCBI Taxonomy" id="2487322"/>
    <lineage>
        <taxon>Bacteria</taxon>
        <taxon>Pseudomonadati</taxon>
        <taxon>Pseudomonadota</taxon>
        <taxon>Gammaproteobacteria</taxon>
        <taxon>Vibrionales</taxon>
        <taxon>Vibrionaceae</taxon>
        <taxon>Vibrio</taxon>
    </lineage>
</organism>
<dbReference type="InterPro" id="IPR000209">
    <property type="entry name" value="Peptidase_S8/S53_dom"/>
</dbReference>
<keyword evidence="11" id="KW-1185">Reference proteome</keyword>